<accession>A0ABR3PKN6</accession>
<name>A0ABR3PKN6_9PEZI</name>
<reference evidence="8 9" key="1">
    <citation type="submission" date="2024-07" db="EMBL/GenBank/DDBJ databases">
        <title>Draft sequence of the Neodothiora populina.</title>
        <authorList>
            <person name="Drown D.D."/>
            <person name="Schuette U.S."/>
            <person name="Buechlein A.B."/>
            <person name="Rusch D.R."/>
            <person name="Winton L.W."/>
            <person name="Adams G.A."/>
        </authorList>
    </citation>
    <scope>NUCLEOTIDE SEQUENCE [LARGE SCALE GENOMIC DNA]</scope>
    <source>
        <strain evidence="8 9">CPC 39397</strain>
    </source>
</reference>
<keyword evidence="2 6" id="KW-0812">Transmembrane</keyword>
<comment type="similarity">
    <text evidence="5">Belongs to the SAT4 family.</text>
</comment>
<evidence type="ECO:0000313" key="9">
    <source>
        <dbReference type="Proteomes" id="UP001562354"/>
    </source>
</evidence>
<evidence type="ECO:0000256" key="6">
    <source>
        <dbReference type="SAM" id="Phobius"/>
    </source>
</evidence>
<dbReference type="InterPro" id="IPR052337">
    <property type="entry name" value="SAT4-like"/>
</dbReference>
<dbReference type="InterPro" id="IPR049326">
    <property type="entry name" value="Rhodopsin_dom_fungi"/>
</dbReference>
<protein>
    <recommendedName>
        <fullName evidence="7">Rhodopsin domain-containing protein</fullName>
    </recommendedName>
</protein>
<comment type="caution">
    <text evidence="8">The sequence shown here is derived from an EMBL/GenBank/DDBJ whole genome shotgun (WGS) entry which is preliminary data.</text>
</comment>
<feature type="transmembrane region" description="Helical" evidence="6">
    <location>
        <begin position="17"/>
        <end position="38"/>
    </location>
</feature>
<feature type="transmembrane region" description="Helical" evidence="6">
    <location>
        <begin position="184"/>
        <end position="206"/>
    </location>
</feature>
<evidence type="ECO:0000256" key="2">
    <source>
        <dbReference type="ARBA" id="ARBA00022692"/>
    </source>
</evidence>
<evidence type="ECO:0000313" key="8">
    <source>
        <dbReference type="EMBL" id="KAL1306306.1"/>
    </source>
</evidence>
<comment type="subcellular location">
    <subcellularLocation>
        <location evidence="1">Membrane</location>
        <topology evidence="1">Multi-pass membrane protein</topology>
    </subcellularLocation>
</comment>
<dbReference type="EMBL" id="JBFMKM010000005">
    <property type="protein sequence ID" value="KAL1306306.1"/>
    <property type="molecule type" value="Genomic_DNA"/>
</dbReference>
<evidence type="ECO:0000256" key="4">
    <source>
        <dbReference type="ARBA" id="ARBA00023136"/>
    </source>
</evidence>
<dbReference type="PANTHER" id="PTHR33048">
    <property type="entry name" value="PTH11-LIKE INTEGRAL MEMBRANE PROTEIN (AFU_ORTHOLOGUE AFUA_5G11245)"/>
    <property type="match status" value="1"/>
</dbReference>
<keyword evidence="9" id="KW-1185">Reference proteome</keyword>
<feature type="transmembrane region" description="Helical" evidence="6">
    <location>
        <begin position="99"/>
        <end position="120"/>
    </location>
</feature>
<dbReference type="RefSeq" id="XP_069202579.1">
    <property type="nucleotide sequence ID" value="XM_069344025.1"/>
</dbReference>
<evidence type="ECO:0000259" key="7">
    <source>
        <dbReference type="Pfam" id="PF20684"/>
    </source>
</evidence>
<evidence type="ECO:0000256" key="5">
    <source>
        <dbReference type="ARBA" id="ARBA00038359"/>
    </source>
</evidence>
<evidence type="ECO:0000256" key="3">
    <source>
        <dbReference type="ARBA" id="ARBA00022989"/>
    </source>
</evidence>
<dbReference type="Proteomes" id="UP001562354">
    <property type="component" value="Unassembled WGS sequence"/>
</dbReference>
<evidence type="ECO:0000256" key="1">
    <source>
        <dbReference type="ARBA" id="ARBA00004141"/>
    </source>
</evidence>
<feature type="transmembrane region" description="Helical" evidence="6">
    <location>
        <begin position="218"/>
        <end position="241"/>
    </location>
</feature>
<dbReference type="Pfam" id="PF20684">
    <property type="entry name" value="Fung_rhodopsin"/>
    <property type="match status" value="1"/>
</dbReference>
<feature type="domain" description="Rhodopsin" evidence="7">
    <location>
        <begin position="38"/>
        <end position="281"/>
    </location>
</feature>
<keyword evidence="3 6" id="KW-1133">Transmembrane helix</keyword>
<sequence length="397" mass="43871">MSSDHRGFPYPGPDTSIAANLIVPSTVTLFVACVLYVARIYTRTRPVNTLGWDDYSVTAAIILAIIGVTLSGVSCYYGTGRHSYYVSYEHAKKANFFSFVAQPMVVWAICLAKCSVAFMLIRLKRTKGWQAFLYVLIFIQVLSAVAANVAQLKQFNPISAYWDPEVASRPTTTSWSPHAIQASAYVNAAVSVASDTIFSLLPISFLRKMNRPLRERIVLGLLMGLGMFATLASVFKITLIYNYRNIKDPLYDVIDLSVWWQMEENISIIASCIPTLKSPFEKVLRRVGLLTTLDAGTANSGARFSSHRGYLKYNGDSAASGRENSVGNFQMNHLRTEIYGGRTSDLSDGAQSQDAIIRKDQSVLTTHEHPMPPGGGINKTLDIHTETIDLESARTKL</sequence>
<gene>
    <name evidence="8" type="ORF">AAFC00_004389</name>
</gene>
<proteinExistence type="inferred from homology"/>
<dbReference type="PANTHER" id="PTHR33048:SF129">
    <property type="entry name" value="INTEGRAL MEMBRANE PROTEIN-RELATED"/>
    <property type="match status" value="1"/>
</dbReference>
<keyword evidence="4 6" id="KW-0472">Membrane</keyword>
<organism evidence="8 9">
    <name type="scientific">Neodothiora populina</name>
    <dbReference type="NCBI Taxonomy" id="2781224"/>
    <lineage>
        <taxon>Eukaryota</taxon>
        <taxon>Fungi</taxon>
        <taxon>Dikarya</taxon>
        <taxon>Ascomycota</taxon>
        <taxon>Pezizomycotina</taxon>
        <taxon>Dothideomycetes</taxon>
        <taxon>Dothideomycetidae</taxon>
        <taxon>Dothideales</taxon>
        <taxon>Dothioraceae</taxon>
        <taxon>Neodothiora</taxon>
    </lineage>
</organism>
<feature type="transmembrane region" description="Helical" evidence="6">
    <location>
        <begin position="132"/>
        <end position="152"/>
    </location>
</feature>
<feature type="transmembrane region" description="Helical" evidence="6">
    <location>
        <begin position="59"/>
        <end position="79"/>
    </location>
</feature>
<dbReference type="PROSITE" id="PS51257">
    <property type="entry name" value="PROKAR_LIPOPROTEIN"/>
    <property type="match status" value="1"/>
</dbReference>
<dbReference type="GeneID" id="95978089"/>